<dbReference type="EMBL" id="CACVAX010000059">
    <property type="protein sequence ID" value="CAA6821253.1"/>
    <property type="molecule type" value="Genomic_DNA"/>
</dbReference>
<dbReference type="AlphaFoldDB" id="A0A6S6TY51"/>
<protein>
    <submittedName>
        <fullName evidence="1">Uncharacterized protein</fullName>
    </submittedName>
</protein>
<organism evidence="1">
    <name type="scientific">uncultured Sulfurovum sp</name>
    <dbReference type="NCBI Taxonomy" id="269237"/>
    <lineage>
        <taxon>Bacteria</taxon>
        <taxon>Pseudomonadati</taxon>
        <taxon>Campylobacterota</taxon>
        <taxon>Epsilonproteobacteria</taxon>
        <taxon>Campylobacterales</taxon>
        <taxon>Sulfurovaceae</taxon>
        <taxon>Sulfurovum</taxon>
        <taxon>environmental samples</taxon>
    </lineage>
</organism>
<accession>A0A6S6TY51</accession>
<reference evidence="1" key="1">
    <citation type="submission" date="2020-01" db="EMBL/GenBank/DDBJ databases">
        <authorList>
            <person name="Meier V. D."/>
            <person name="Meier V D."/>
        </authorList>
    </citation>
    <scope>NUCLEOTIDE SEQUENCE</scope>
    <source>
        <strain evidence="1">HLG_WM_MAG_04</strain>
    </source>
</reference>
<evidence type="ECO:0000313" key="1">
    <source>
        <dbReference type="EMBL" id="CAA6821253.1"/>
    </source>
</evidence>
<name>A0A6S6TY51_9BACT</name>
<proteinExistence type="predicted"/>
<sequence>MWLLMSSWLFADVSGTVFRDLPVNGSVLNTYGVKDANEL</sequence>
<gene>
    <name evidence="1" type="ORF">HELGO_WM1734</name>
</gene>